<dbReference type="InterPro" id="IPR034330">
    <property type="entry name" value="GST_Zeta_C"/>
</dbReference>
<dbReference type="InterPro" id="IPR040079">
    <property type="entry name" value="Glutathione_S-Trfase"/>
</dbReference>
<dbReference type="InterPro" id="IPR005955">
    <property type="entry name" value="GST_Zeta"/>
</dbReference>
<dbReference type="NCBIfam" id="TIGR01262">
    <property type="entry name" value="maiA"/>
    <property type="match status" value="1"/>
</dbReference>
<dbReference type="PANTHER" id="PTHR42673:SF21">
    <property type="entry name" value="GLUTATHIONE S-TRANSFERASE YFCF"/>
    <property type="match status" value="1"/>
</dbReference>
<dbReference type="Gene3D" id="1.20.1050.10">
    <property type="match status" value="1"/>
</dbReference>
<evidence type="ECO:0000313" key="4">
    <source>
        <dbReference type="EMBL" id="KFZ31775.1"/>
    </source>
</evidence>
<dbReference type="RefSeq" id="WP_034774243.1">
    <property type="nucleotide sequence ID" value="NZ_JPER01000001.1"/>
</dbReference>
<dbReference type="Pfam" id="PF14497">
    <property type="entry name" value="GST_C_3"/>
    <property type="match status" value="1"/>
</dbReference>
<organism evidence="4 5">
    <name type="scientific">Pseudidiomarina salinarum</name>
    <dbReference type="NCBI Taxonomy" id="435908"/>
    <lineage>
        <taxon>Bacteria</taxon>
        <taxon>Pseudomonadati</taxon>
        <taxon>Pseudomonadota</taxon>
        <taxon>Gammaproteobacteria</taxon>
        <taxon>Alteromonadales</taxon>
        <taxon>Idiomarinaceae</taxon>
        <taxon>Pseudidiomarina</taxon>
    </lineage>
</organism>
<dbReference type="InterPro" id="IPR036249">
    <property type="entry name" value="Thioredoxin-like_sf"/>
</dbReference>
<gene>
    <name evidence="4" type="ORF">IDSA_03555</name>
</gene>
<dbReference type="CDD" id="cd03042">
    <property type="entry name" value="GST_N_Zeta"/>
    <property type="match status" value="1"/>
</dbReference>
<dbReference type="PANTHER" id="PTHR42673">
    <property type="entry name" value="MALEYLACETOACETATE ISOMERASE"/>
    <property type="match status" value="1"/>
</dbReference>
<comment type="similarity">
    <text evidence="1">Belongs to the GST superfamily. Zeta family.</text>
</comment>
<dbReference type="Pfam" id="PF13417">
    <property type="entry name" value="GST_N_3"/>
    <property type="match status" value="1"/>
</dbReference>
<dbReference type="FunFam" id="1.20.1050.10:FF:000010">
    <property type="entry name" value="Maleylacetoacetate isomerase isoform 1"/>
    <property type="match status" value="1"/>
</dbReference>
<name>A0A094IVR7_9GAMM</name>
<protein>
    <submittedName>
        <fullName evidence="4">Maleylacetoacetate isomerase</fullName>
    </submittedName>
</protein>
<comment type="caution">
    <text evidence="4">The sequence shown here is derived from an EMBL/GenBank/DDBJ whole genome shotgun (WGS) entry which is preliminary data.</text>
</comment>
<dbReference type="eggNOG" id="COG0625">
    <property type="taxonomic scope" value="Bacteria"/>
</dbReference>
<dbReference type="GO" id="GO:0005737">
    <property type="term" value="C:cytoplasm"/>
    <property type="evidence" value="ECO:0007669"/>
    <property type="project" value="InterPro"/>
</dbReference>
<sequence>MELYGYWRSSASYRARIALNYKRLDYNYLPVHLLNDGGEQHKQAYKQLNPNELVPTLVDGRNVVHQSLAIMEYLDEKYPGPALLPGKAANRAVIRAMSLDLASELQPLINLRVQQYLTKQLGVSDEGKSAWLQHWFKLSFTAFETSLNDNAGTYCVGDEFSMADICLVPQVYSAERFGIDLSDYPCLREVYGRLSDLPWVAAAHPSKQPDAEN</sequence>
<evidence type="ECO:0000256" key="1">
    <source>
        <dbReference type="ARBA" id="ARBA00010007"/>
    </source>
</evidence>
<reference evidence="4 5" key="1">
    <citation type="submission" date="2014-06" db="EMBL/GenBank/DDBJ databases">
        <title>The draft genome sequence of Idiomarina salinarum ISL-52.</title>
        <authorList>
            <person name="Du J."/>
            <person name="Shao Z."/>
        </authorList>
    </citation>
    <scope>NUCLEOTIDE SEQUENCE [LARGE SCALE GENOMIC DNA]</scope>
    <source>
        <strain evidence="4 5">ISL-52</strain>
    </source>
</reference>
<dbReference type="SUPFAM" id="SSF52833">
    <property type="entry name" value="Thioredoxin-like"/>
    <property type="match status" value="1"/>
</dbReference>
<feature type="domain" description="GST C-terminal" evidence="3">
    <location>
        <begin position="87"/>
        <end position="213"/>
    </location>
</feature>
<dbReference type="InterPro" id="IPR034333">
    <property type="entry name" value="GST_Zeta_N"/>
</dbReference>
<dbReference type="CDD" id="cd03191">
    <property type="entry name" value="GST_C_Zeta"/>
    <property type="match status" value="1"/>
</dbReference>
<dbReference type="SUPFAM" id="SSF47616">
    <property type="entry name" value="GST C-terminal domain-like"/>
    <property type="match status" value="1"/>
</dbReference>
<dbReference type="PROSITE" id="PS50404">
    <property type="entry name" value="GST_NTER"/>
    <property type="match status" value="1"/>
</dbReference>
<feature type="domain" description="GST N-terminal" evidence="2">
    <location>
        <begin position="1"/>
        <end position="82"/>
    </location>
</feature>
<dbReference type="InterPro" id="IPR010987">
    <property type="entry name" value="Glutathione-S-Trfase_C-like"/>
</dbReference>
<accession>A0A094IVR7</accession>
<dbReference type="GO" id="GO:0006559">
    <property type="term" value="P:L-phenylalanine catabolic process"/>
    <property type="evidence" value="ECO:0007669"/>
    <property type="project" value="TreeGrafter"/>
</dbReference>
<dbReference type="InterPro" id="IPR004045">
    <property type="entry name" value="Glutathione_S-Trfase_N"/>
</dbReference>
<dbReference type="GO" id="GO:0006749">
    <property type="term" value="P:glutathione metabolic process"/>
    <property type="evidence" value="ECO:0007669"/>
    <property type="project" value="TreeGrafter"/>
</dbReference>
<dbReference type="InterPro" id="IPR036282">
    <property type="entry name" value="Glutathione-S-Trfase_C_sf"/>
</dbReference>
<dbReference type="Proteomes" id="UP000054363">
    <property type="component" value="Unassembled WGS sequence"/>
</dbReference>
<proteinExistence type="inferred from homology"/>
<evidence type="ECO:0000259" key="2">
    <source>
        <dbReference type="PROSITE" id="PS50404"/>
    </source>
</evidence>
<dbReference type="SFLD" id="SFLDG00358">
    <property type="entry name" value="Main_(cytGST)"/>
    <property type="match status" value="1"/>
</dbReference>
<dbReference type="AlphaFoldDB" id="A0A094IVR7"/>
<dbReference type="InterPro" id="IPR004046">
    <property type="entry name" value="GST_C"/>
</dbReference>
<dbReference type="PROSITE" id="PS50405">
    <property type="entry name" value="GST_CTER"/>
    <property type="match status" value="1"/>
</dbReference>
<dbReference type="SFLD" id="SFLDS00019">
    <property type="entry name" value="Glutathione_Transferase_(cytos"/>
    <property type="match status" value="1"/>
</dbReference>
<keyword evidence="5" id="KW-1185">Reference proteome</keyword>
<dbReference type="EMBL" id="JPER01000001">
    <property type="protein sequence ID" value="KFZ31775.1"/>
    <property type="molecule type" value="Genomic_DNA"/>
</dbReference>
<dbReference type="GO" id="GO:0004364">
    <property type="term" value="F:glutathione transferase activity"/>
    <property type="evidence" value="ECO:0007669"/>
    <property type="project" value="TreeGrafter"/>
</dbReference>
<dbReference type="GO" id="GO:0016034">
    <property type="term" value="F:maleylacetoacetate isomerase activity"/>
    <property type="evidence" value="ECO:0007669"/>
    <property type="project" value="TreeGrafter"/>
</dbReference>
<dbReference type="OrthoDB" id="509852at2"/>
<dbReference type="Gene3D" id="3.40.30.10">
    <property type="entry name" value="Glutaredoxin"/>
    <property type="match status" value="1"/>
</dbReference>
<keyword evidence="4" id="KW-0413">Isomerase</keyword>
<dbReference type="STRING" id="435908.IDSA_03555"/>
<evidence type="ECO:0000313" key="5">
    <source>
        <dbReference type="Proteomes" id="UP000054363"/>
    </source>
</evidence>
<evidence type="ECO:0000259" key="3">
    <source>
        <dbReference type="PROSITE" id="PS50405"/>
    </source>
</evidence>